<evidence type="ECO:0000313" key="3">
    <source>
        <dbReference type="Proteomes" id="UP000255509"/>
    </source>
</evidence>
<dbReference type="AlphaFoldDB" id="A0A379WGV1"/>
<feature type="region of interest" description="Disordered" evidence="1">
    <location>
        <begin position="157"/>
        <end position="187"/>
    </location>
</feature>
<proteinExistence type="predicted"/>
<reference evidence="2 3" key="1">
    <citation type="submission" date="2018-06" db="EMBL/GenBank/DDBJ databases">
        <authorList>
            <consortium name="Pathogen Informatics"/>
            <person name="Doyle S."/>
        </authorList>
    </citation>
    <scope>NUCLEOTIDE SEQUENCE [LARGE SCALE GENOMIC DNA]</scope>
    <source>
        <strain evidence="2 3">NCTC8258</strain>
    </source>
</reference>
<dbReference type="EMBL" id="UGXS01000004">
    <property type="protein sequence ID" value="SUH18006.1"/>
    <property type="molecule type" value="Genomic_DNA"/>
</dbReference>
<organism evidence="2 3">
    <name type="scientific">Salmonella enterica I</name>
    <dbReference type="NCBI Taxonomy" id="59201"/>
    <lineage>
        <taxon>Bacteria</taxon>
        <taxon>Pseudomonadati</taxon>
        <taxon>Pseudomonadota</taxon>
        <taxon>Gammaproteobacteria</taxon>
        <taxon>Enterobacterales</taxon>
        <taxon>Enterobacteriaceae</taxon>
        <taxon>Salmonella</taxon>
    </lineage>
</organism>
<evidence type="ECO:0000313" key="2">
    <source>
        <dbReference type="EMBL" id="SUH18006.1"/>
    </source>
</evidence>
<gene>
    <name evidence="2" type="ORF">NCTC8258_05821</name>
</gene>
<protein>
    <submittedName>
        <fullName evidence="2">Uncharacterized protein</fullName>
    </submittedName>
</protein>
<dbReference type="Proteomes" id="UP000255509">
    <property type="component" value="Unassembled WGS sequence"/>
</dbReference>
<accession>A0A379WGV1</accession>
<evidence type="ECO:0000256" key="1">
    <source>
        <dbReference type="SAM" id="MobiDB-lite"/>
    </source>
</evidence>
<sequence length="187" mass="20756">MSYMPGAAAPYPAYTSSLSINWRTGLISEAPSGTVYITRPFSLIIELTVVTTNIQTVAGILLKVRRQPINQQCRDDAGRHDPAELIINAVQRIRFGSITTRLSVILLAKRSTRSSSARHFPSPFTRMSGTSFSSSSRAPWKNSAELTGACASTASLPGYTWRTDRPRPTSPRRRPTSYNRCYDNGWR</sequence>
<name>A0A379WGV1_SALET</name>
<feature type="region of interest" description="Disordered" evidence="1">
    <location>
        <begin position="116"/>
        <end position="136"/>
    </location>
</feature>